<dbReference type="Proteomes" id="UP001054945">
    <property type="component" value="Unassembled WGS sequence"/>
</dbReference>
<sequence length="78" mass="8983">MVEQSFTVLCIDKVSWKADLARYANALPVLKVGPKRLYSILGIRYEAALHHSGKSPEDFIRINNVFLRKRGRVAIRRE</sequence>
<organism evidence="1 2">
    <name type="scientific">Caerostris extrusa</name>
    <name type="common">Bark spider</name>
    <name type="synonym">Caerostris bankana</name>
    <dbReference type="NCBI Taxonomy" id="172846"/>
    <lineage>
        <taxon>Eukaryota</taxon>
        <taxon>Metazoa</taxon>
        <taxon>Ecdysozoa</taxon>
        <taxon>Arthropoda</taxon>
        <taxon>Chelicerata</taxon>
        <taxon>Arachnida</taxon>
        <taxon>Araneae</taxon>
        <taxon>Araneomorphae</taxon>
        <taxon>Entelegynae</taxon>
        <taxon>Araneoidea</taxon>
        <taxon>Araneidae</taxon>
        <taxon>Caerostris</taxon>
    </lineage>
</organism>
<protein>
    <submittedName>
        <fullName evidence="1">Uncharacterized protein</fullName>
    </submittedName>
</protein>
<proteinExistence type="predicted"/>
<reference evidence="1 2" key="1">
    <citation type="submission" date="2021-06" db="EMBL/GenBank/DDBJ databases">
        <title>Caerostris extrusa draft genome.</title>
        <authorList>
            <person name="Kono N."/>
            <person name="Arakawa K."/>
        </authorList>
    </citation>
    <scope>NUCLEOTIDE SEQUENCE [LARGE SCALE GENOMIC DNA]</scope>
</reference>
<accession>A0AAV4X018</accession>
<comment type="caution">
    <text evidence="1">The sequence shown here is derived from an EMBL/GenBank/DDBJ whole genome shotgun (WGS) entry which is preliminary data.</text>
</comment>
<dbReference type="AlphaFoldDB" id="A0AAV4X018"/>
<keyword evidence="2" id="KW-1185">Reference proteome</keyword>
<evidence type="ECO:0000313" key="2">
    <source>
        <dbReference type="Proteomes" id="UP001054945"/>
    </source>
</evidence>
<gene>
    <name evidence="1" type="ORF">CEXT_323371</name>
</gene>
<name>A0AAV4X018_CAEEX</name>
<dbReference type="EMBL" id="BPLR01016987">
    <property type="protein sequence ID" value="GIY87864.1"/>
    <property type="molecule type" value="Genomic_DNA"/>
</dbReference>
<evidence type="ECO:0000313" key="1">
    <source>
        <dbReference type="EMBL" id="GIY87864.1"/>
    </source>
</evidence>